<dbReference type="Proteomes" id="UP001497700">
    <property type="component" value="Unassembled WGS sequence"/>
</dbReference>
<gene>
    <name evidence="1" type="ORF">F4820DRAFT_471929</name>
</gene>
<protein>
    <submittedName>
        <fullName evidence="1">Peptidase S41 family protein</fullName>
    </submittedName>
</protein>
<dbReference type="EMBL" id="MU393513">
    <property type="protein sequence ID" value="KAI4863022.1"/>
    <property type="molecule type" value="Genomic_DNA"/>
</dbReference>
<name>A0ACB9YUY4_9PEZI</name>
<accession>A0ACB9YUY4</accession>
<evidence type="ECO:0000313" key="2">
    <source>
        <dbReference type="Proteomes" id="UP001497700"/>
    </source>
</evidence>
<reference evidence="1 2" key="1">
    <citation type="journal article" date="2022" name="New Phytol.">
        <title>Ecological generalism drives hyperdiversity of secondary metabolite gene clusters in xylarialean endophytes.</title>
        <authorList>
            <person name="Franco M.E.E."/>
            <person name="Wisecaver J.H."/>
            <person name="Arnold A.E."/>
            <person name="Ju Y.M."/>
            <person name="Slot J.C."/>
            <person name="Ahrendt S."/>
            <person name="Moore L.P."/>
            <person name="Eastman K.E."/>
            <person name="Scott K."/>
            <person name="Konkel Z."/>
            <person name="Mondo S.J."/>
            <person name="Kuo A."/>
            <person name="Hayes R.D."/>
            <person name="Haridas S."/>
            <person name="Andreopoulos B."/>
            <person name="Riley R."/>
            <person name="LaButti K."/>
            <person name="Pangilinan J."/>
            <person name="Lipzen A."/>
            <person name="Amirebrahimi M."/>
            <person name="Yan J."/>
            <person name="Adam C."/>
            <person name="Keymanesh K."/>
            <person name="Ng V."/>
            <person name="Louie K."/>
            <person name="Northen T."/>
            <person name="Drula E."/>
            <person name="Henrissat B."/>
            <person name="Hsieh H.M."/>
            <person name="Youens-Clark K."/>
            <person name="Lutzoni F."/>
            <person name="Miadlikowska J."/>
            <person name="Eastwood D.C."/>
            <person name="Hamelin R.C."/>
            <person name="Grigoriev I.V."/>
            <person name="U'Ren J.M."/>
        </authorList>
    </citation>
    <scope>NUCLEOTIDE SEQUENCE [LARGE SCALE GENOMIC DNA]</scope>
    <source>
        <strain evidence="1 2">CBS 119005</strain>
    </source>
</reference>
<evidence type="ECO:0000313" key="1">
    <source>
        <dbReference type="EMBL" id="KAI4863022.1"/>
    </source>
</evidence>
<sequence length="656" mass="72311">MQELTRTLTTLKGKGDFGGLLGMTAYACLRSMPFRPDLASQFIDEYMGYLQFHSTINVLRDPPHSYISPSIDLLAGFEKIRNRLTSGSYISQFDFDWDITTLISRANDGHLNIGLCSQEIFRFELDIPLVSISKDGLQLPQLYTLHDLKSKGEELEQASPIVEINGVEAVYYLEANHAMLLGFQDPDARYNRLFPPVTARFAGPYSNGALVSRLGLWPGAEAMMLRFSNGTRLTVAATAYWPSVNGPMNYTDGRTLLEVACMANSEPVFKSFPGRFIPATKYNGPSSYLSEYVLPIIRPEDDSSIRGFYLKHENTTDVAVLQVPTFHFGGRASDFSQTTTEFLSQAVGDGKSKLILDLSGNAGGDVAQGFNLFRIFFPDQTIYSATRFRATELIRLMGQIFSSVYRDDAPLDPPIASHQAVGPGQEHKFPLWEDLFGPHDILGDQMSSLYAHFDFNIASTNKDPINGFGGVPLNPASRSFEARNIIIMTDGHCASTCAVFAGLMKQQGVRSIAFGGRPRHGPMQAIGGVKGGQLWSLSTISRYISQAYTLAVDASSAGLPILTSEQLARFRELTPPDPKNFSVRFNTYDESTVNFRNAYAEGDDLTPLQFVYEAADCRLFFTADNHIHPETTWVVAARAMFLDGKCIKGSTPGTGG</sequence>
<proteinExistence type="predicted"/>
<comment type="caution">
    <text evidence="1">The sequence shown here is derived from an EMBL/GenBank/DDBJ whole genome shotgun (WGS) entry which is preliminary data.</text>
</comment>
<keyword evidence="2" id="KW-1185">Reference proteome</keyword>
<organism evidence="1 2">
    <name type="scientific">Hypoxylon rubiginosum</name>
    <dbReference type="NCBI Taxonomy" id="110542"/>
    <lineage>
        <taxon>Eukaryota</taxon>
        <taxon>Fungi</taxon>
        <taxon>Dikarya</taxon>
        <taxon>Ascomycota</taxon>
        <taxon>Pezizomycotina</taxon>
        <taxon>Sordariomycetes</taxon>
        <taxon>Xylariomycetidae</taxon>
        <taxon>Xylariales</taxon>
        <taxon>Hypoxylaceae</taxon>
        <taxon>Hypoxylon</taxon>
    </lineage>
</organism>